<dbReference type="PROSITE" id="PS51186">
    <property type="entry name" value="GNAT"/>
    <property type="match status" value="1"/>
</dbReference>
<evidence type="ECO:0000313" key="2">
    <source>
        <dbReference type="EMBL" id="CAB4999308.1"/>
    </source>
</evidence>
<evidence type="ECO:0000259" key="1">
    <source>
        <dbReference type="PROSITE" id="PS51186"/>
    </source>
</evidence>
<proteinExistence type="predicted"/>
<reference evidence="2" key="1">
    <citation type="submission" date="2020-05" db="EMBL/GenBank/DDBJ databases">
        <authorList>
            <person name="Chiriac C."/>
            <person name="Salcher M."/>
            <person name="Ghai R."/>
            <person name="Kavagutti S V."/>
        </authorList>
    </citation>
    <scope>NUCLEOTIDE SEQUENCE</scope>
</reference>
<dbReference type="GO" id="GO:0016747">
    <property type="term" value="F:acyltransferase activity, transferring groups other than amino-acyl groups"/>
    <property type="evidence" value="ECO:0007669"/>
    <property type="project" value="InterPro"/>
</dbReference>
<protein>
    <submittedName>
        <fullName evidence="2">Unannotated protein</fullName>
    </submittedName>
</protein>
<dbReference type="InterPro" id="IPR000182">
    <property type="entry name" value="GNAT_dom"/>
</dbReference>
<gene>
    <name evidence="2" type="ORF">UFOPK4020_00719</name>
</gene>
<organism evidence="2">
    <name type="scientific">freshwater metagenome</name>
    <dbReference type="NCBI Taxonomy" id="449393"/>
    <lineage>
        <taxon>unclassified sequences</taxon>
        <taxon>metagenomes</taxon>
        <taxon>ecological metagenomes</taxon>
    </lineage>
</organism>
<accession>A0A6J7P2Y3</accession>
<dbReference type="Gene3D" id="3.40.630.30">
    <property type="match status" value="1"/>
</dbReference>
<dbReference type="SUPFAM" id="SSF55729">
    <property type="entry name" value="Acyl-CoA N-acyltransferases (Nat)"/>
    <property type="match status" value="1"/>
</dbReference>
<dbReference type="AlphaFoldDB" id="A0A6J7P2Y3"/>
<dbReference type="CDD" id="cd04301">
    <property type="entry name" value="NAT_SF"/>
    <property type="match status" value="1"/>
</dbReference>
<sequence>MIASQEARIDFYKQFIDGFQILFDALENRVIEDGDGWQIRLTEWPSPLFNRVVIHAARPEAMAEVNAILEKHKVPVLINLVGGGVEHTKALQDAGYTLRNTTPFMIWVSDDSQDNFALRDGLSVKHLDASSLDVLKRIYKESFGFSDDVIELVGRILFANPLAATYGLFKDDEIVSAVMAVKSEGDIGIWNMATPIAHQKHGYGEQLLRHVMKSYKGLGAEKLLLTSSPAGKALYDKCGWQTLDYLPTFIKS</sequence>
<dbReference type="InterPro" id="IPR016181">
    <property type="entry name" value="Acyl_CoA_acyltransferase"/>
</dbReference>
<feature type="domain" description="N-acetyltransferase" evidence="1">
    <location>
        <begin position="122"/>
        <end position="252"/>
    </location>
</feature>
<dbReference type="Pfam" id="PF00583">
    <property type="entry name" value="Acetyltransf_1"/>
    <property type="match status" value="1"/>
</dbReference>
<dbReference type="EMBL" id="CAFBOV010000126">
    <property type="protein sequence ID" value="CAB4999308.1"/>
    <property type="molecule type" value="Genomic_DNA"/>
</dbReference>
<name>A0A6J7P2Y3_9ZZZZ</name>